<accession>U2JW89</accession>
<keyword evidence="1" id="KW-0175">Coiled coil</keyword>
<dbReference type="SUPFAM" id="SSF52058">
    <property type="entry name" value="L domain-like"/>
    <property type="match status" value="1"/>
</dbReference>
<dbReference type="Proteomes" id="UP000016662">
    <property type="component" value="Unassembled WGS sequence"/>
</dbReference>
<dbReference type="InterPro" id="IPR032675">
    <property type="entry name" value="LRR_dom_sf"/>
</dbReference>
<comment type="caution">
    <text evidence="2">The sequence shown here is derived from an EMBL/GenBank/DDBJ whole genome shotgun (WGS) entry which is preliminary data.</text>
</comment>
<reference evidence="2 3" key="1">
    <citation type="submission" date="2013-07" db="EMBL/GenBank/DDBJ databases">
        <authorList>
            <person name="Weinstock G."/>
            <person name="Sodergren E."/>
            <person name="Wylie T."/>
            <person name="Fulton L."/>
            <person name="Fulton R."/>
            <person name="Fronick C."/>
            <person name="O'Laughlin M."/>
            <person name="Godfrey J."/>
            <person name="Miner T."/>
            <person name="Herter B."/>
            <person name="Appelbaum E."/>
            <person name="Cordes M."/>
            <person name="Lek S."/>
            <person name="Wollam A."/>
            <person name="Pepin K.H."/>
            <person name="Palsikar V.B."/>
            <person name="Mitreva M."/>
            <person name="Wilson R.K."/>
        </authorList>
    </citation>
    <scope>NUCLEOTIDE SEQUENCE [LARGE SCALE GENOMIC DNA]</scope>
    <source>
        <strain evidence="2 3">ATCC 27760</strain>
    </source>
</reference>
<dbReference type="InterPro" id="IPR026906">
    <property type="entry name" value="LRR_5"/>
</dbReference>
<dbReference type="PATRIC" id="fig|411473.3.peg.2371"/>
<proteinExistence type="predicted"/>
<dbReference type="InterPro" id="IPR053139">
    <property type="entry name" value="Surface_bspA-like"/>
</dbReference>
<dbReference type="EMBL" id="AWVF01000357">
    <property type="protein sequence ID" value="ERJ90531.1"/>
    <property type="molecule type" value="Genomic_DNA"/>
</dbReference>
<dbReference type="eggNOG" id="COG4886">
    <property type="taxonomic scope" value="Bacteria"/>
</dbReference>
<protein>
    <submittedName>
        <fullName evidence="2">Uncharacterized protein</fullName>
    </submittedName>
</protein>
<evidence type="ECO:0000313" key="2">
    <source>
        <dbReference type="EMBL" id="ERJ90531.1"/>
    </source>
</evidence>
<gene>
    <name evidence="2" type="ORF">RUMCAL_02826</name>
</gene>
<dbReference type="AlphaFoldDB" id="U2JW89"/>
<dbReference type="PANTHER" id="PTHR45661">
    <property type="entry name" value="SURFACE ANTIGEN"/>
    <property type="match status" value="1"/>
</dbReference>
<dbReference type="PANTHER" id="PTHR45661:SF3">
    <property type="entry name" value="IG-LIKE DOMAIN-CONTAINING PROTEIN"/>
    <property type="match status" value="1"/>
</dbReference>
<organism evidence="2 3">
    <name type="scientific">Ruminococcus callidus ATCC 27760</name>
    <dbReference type="NCBI Taxonomy" id="411473"/>
    <lineage>
        <taxon>Bacteria</taxon>
        <taxon>Bacillati</taxon>
        <taxon>Bacillota</taxon>
        <taxon>Clostridia</taxon>
        <taxon>Eubacteriales</taxon>
        <taxon>Oscillospiraceae</taxon>
        <taxon>Ruminococcus</taxon>
    </lineage>
</organism>
<evidence type="ECO:0000313" key="3">
    <source>
        <dbReference type="Proteomes" id="UP000016662"/>
    </source>
</evidence>
<dbReference type="Pfam" id="PF13306">
    <property type="entry name" value="LRR_5"/>
    <property type="match status" value="2"/>
</dbReference>
<name>U2JW89_9FIRM</name>
<feature type="coiled-coil region" evidence="1">
    <location>
        <begin position="185"/>
        <end position="212"/>
    </location>
</feature>
<dbReference type="OrthoDB" id="9795386at2"/>
<dbReference type="STRING" id="411473.RUMCAL_02826"/>
<dbReference type="HOGENOM" id="CLU_590363_0_0_9"/>
<keyword evidence="3" id="KW-1185">Reference proteome</keyword>
<dbReference type="Gene3D" id="3.80.10.10">
    <property type="entry name" value="Ribonuclease Inhibitor"/>
    <property type="match status" value="1"/>
</dbReference>
<evidence type="ECO:0000256" key="1">
    <source>
        <dbReference type="SAM" id="Coils"/>
    </source>
</evidence>
<sequence length="457" mass="49867">MAFSYGFFNAKNLDRVYTAEDFTGYLSSMICNGVLDTYGNNFSVTAGEKLSVLIGTGKAWLNGHYFINDTVYTLDLRKYADESLSRYVTIGISCDVSDSVRACKLEVKSGTAATAPTIPVFENTDTKTYLTLASVRLNGGVTKITDANIKDYRADEKKCGYVKCILGKCRVSEMLVAMTVLTDRVQEMTGKLDTLQSTVDMLQLKVDDLTGDVIAVGSLGKEIYYVLYSNGNLLVRGTGEMYDYDLDTNLSPLRGNSDIQAVVIDEGIVSVGDYVFENCKNMKNITLPPSLTSIGQAAFMQGDNYIGEVCGLTNIAIPSKVTSISGSAFWGTAIESLVILDSVTEIGKYAFRDCTALKKVTINGTVIGEFMFVSCTKLSNFTIGSKLKKIGSNVFNYCSALKLITYDGTLAQWQTIEKGNNWDGKSAMDIAKSGLTKIQCTDGYLEYADGTWNEVKE</sequence>